<evidence type="ECO:0000259" key="2">
    <source>
        <dbReference type="Pfam" id="PF13358"/>
    </source>
</evidence>
<evidence type="ECO:0000313" key="3">
    <source>
        <dbReference type="EMBL" id="KAF5398694.1"/>
    </source>
</evidence>
<keyword evidence="4" id="KW-1185">Reference proteome</keyword>
<name>A0A8J4WGB3_9TREM</name>
<dbReference type="PANTHER" id="PTHR46564">
    <property type="entry name" value="TRANSPOSASE"/>
    <property type="match status" value="1"/>
</dbReference>
<dbReference type="InterPro" id="IPR038717">
    <property type="entry name" value="Tc1-like_DDE_dom"/>
</dbReference>
<protein>
    <recommendedName>
        <fullName evidence="2">Tc1-like transposase DDE domain-containing protein</fullName>
    </recommendedName>
</protein>
<dbReference type="EMBL" id="LUCH01004735">
    <property type="protein sequence ID" value="KAF5398694.1"/>
    <property type="molecule type" value="Genomic_DNA"/>
</dbReference>
<dbReference type="AlphaFoldDB" id="A0A8J4WGB3"/>
<gene>
    <name evidence="3" type="ORF">PHET_08328</name>
</gene>
<proteinExistence type="predicted"/>
<feature type="region of interest" description="Disordered" evidence="1">
    <location>
        <begin position="1"/>
        <end position="32"/>
    </location>
</feature>
<feature type="compositionally biased region" description="Basic and acidic residues" evidence="1">
    <location>
        <begin position="10"/>
        <end position="20"/>
    </location>
</feature>
<organism evidence="3 4">
    <name type="scientific">Paragonimus heterotremus</name>
    <dbReference type="NCBI Taxonomy" id="100268"/>
    <lineage>
        <taxon>Eukaryota</taxon>
        <taxon>Metazoa</taxon>
        <taxon>Spiralia</taxon>
        <taxon>Lophotrochozoa</taxon>
        <taxon>Platyhelminthes</taxon>
        <taxon>Trematoda</taxon>
        <taxon>Digenea</taxon>
        <taxon>Plagiorchiida</taxon>
        <taxon>Troglotremata</taxon>
        <taxon>Troglotrematidae</taxon>
        <taxon>Paragonimus</taxon>
    </lineage>
</organism>
<reference evidence="3" key="1">
    <citation type="submission" date="2019-05" db="EMBL/GenBank/DDBJ databases">
        <title>Annotation for the trematode Paragonimus heterotremus.</title>
        <authorList>
            <person name="Choi Y.-J."/>
        </authorList>
    </citation>
    <scope>NUCLEOTIDE SEQUENCE</scope>
    <source>
        <strain evidence="3">LC</strain>
    </source>
</reference>
<dbReference type="Proteomes" id="UP000748531">
    <property type="component" value="Unassembled WGS sequence"/>
</dbReference>
<dbReference type="PANTHER" id="PTHR46564:SF1">
    <property type="entry name" value="TRANSPOSASE"/>
    <property type="match status" value="1"/>
</dbReference>
<dbReference type="SUPFAM" id="SSF46689">
    <property type="entry name" value="Homeodomain-like"/>
    <property type="match status" value="1"/>
</dbReference>
<dbReference type="GO" id="GO:0003676">
    <property type="term" value="F:nucleic acid binding"/>
    <property type="evidence" value="ECO:0007669"/>
    <property type="project" value="InterPro"/>
</dbReference>
<evidence type="ECO:0000256" key="1">
    <source>
        <dbReference type="SAM" id="MobiDB-lite"/>
    </source>
</evidence>
<comment type="caution">
    <text evidence="3">The sequence shown here is derived from an EMBL/GenBank/DDBJ whole genome shotgun (WGS) entry which is preliminary data.</text>
</comment>
<dbReference type="InterPro" id="IPR036397">
    <property type="entry name" value="RNaseH_sf"/>
</dbReference>
<dbReference type="InterPro" id="IPR009057">
    <property type="entry name" value="Homeodomain-like_sf"/>
</dbReference>
<accession>A0A8J4WGB3</accession>
<feature type="compositionally biased region" description="Basic residues" evidence="1">
    <location>
        <begin position="22"/>
        <end position="31"/>
    </location>
</feature>
<feature type="domain" description="Tc1-like transposase DDE" evidence="2">
    <location>
        <begin position="173"/>
        <end position="307"/>
    </location>
</feature>
<dbReference type="Gene3D" id="3.30.420.10">
    <property type="entry name" value="Ribonuclease H-like superfamily/Ribonuclease H"/>
    <property type="match status" value="1"/>
</dbReference>
<sequence length="372" mass="42612">MSGLTSTDIIKPEPKPDNHRPPSNRKKRSFHRYTNEARAKVVEAFERGDDWKEAAAENGVNRGTAYKWISADNPSKTPKPRGGNVPKKLTEAEVNTMLGWLSIDPSLLLENLRKKVHDDFGKVVSTSCIGHNLRGQLYTIRKPCHLTKQSPEFPEKRRQLVEDLALHRAHGKRVLWIDEHSLNVNCSRNDGGTSRKARRTKLLKIRGRPIHLVTAMTVDGLVTFTVKQGLYTQEHCRLFVQDVLERLEADGPTDRYVAVYDDAPCHSDLDTLLKEHDVTVLRLTPYVTELNPLDCLWANIRDHAREQLRITYERVRRTNHTSNPDPVKDPLMSSVEQAVITSMSLVHRAHCEKLVHEVNRFCEQCPMISRYE</sequence>
<dbReference type="Pfam" id="PF13358">
    <property type="entry name" value="DDE_3"/>
    <property type="match status" value="1"/>
</dbReference>
<evidence type="ECO:0000313" key="4">
    <source>
        <dbReference type="Proteomes" id="UP000748531"/>
    </source>
</evidence>
<dbReference type="OrthoDB" id="6226438at2759"/>